<dbReference type="NCBIfam" id="NF040570">
    <property type="entry name" value="guided_TnpB"/>
    <property type="match status" value="1"/>
</dbReference>
<proteinExistence type="predicted"/>
<dbReference type="Proteomes" id="UP000070452">
    <property type="component" value="Unassembled WGS sequence"/>
</dbReference>
<gene>
    <name evidence="2" type="ORF">AWT83_00650</name>
</gene>
<dbReference type="RefSeq" id="WP_002299115.1">
    <property type="nucleotide sequence ID" value="NZ_CAMRQU010000011.1"/>
</dbReference>
<dbReference type="AlphaFoldDB" id="A0A132P450"/>
<feature type="domain" description="Transposase putative helix-turn-helix" evidence="1">
    <location>
        <begin position="1"/>
        <end position="45"/>
    </location>
</feature>
<sequence>MLKAFKFRMYPTEEQKQQLIRTFGCARFTYNHLLKKRQKSWQQTGVADFSLTPATLKKEYPFLKEVDSLALANAQLNLDRAFRNYFKGRASFPKLKTKKSMWQSYTTNNQTHTVYLKNGYLKLPKQKELIKINQHRPVEGSIRSATISARYNEEFYVALLCDVSSIKKESSAKWIGIAYHPKTLIQTSRPLEVTLPKFHQTEEKLQHAQRKLNVKVRSAHHRKTRLDQASNYQKQKRKVMDLYLKQKNQREDYLEQLSGKLVKQYDYLFVESFPKEEAHADFSIHDWHKLITKLRYKSQWYNKKFLLINTDGAEESNSVRKSQVVEEMGRHSLIKG</sequence>
<comment type="caution">
    <text evidence="2">The sequence shown here is derived from an EMBL/GenBank/DDBJ whole genome shotgun (WGS) entry which is preliminary data.</text>
</comment>
<protein>
    <submittedName>
        <fullName evidence="2">Transposase</fullName>
    </submittedName>
</protein>
<organism evidence="2 3">
    <name type="scientific">Enterococcus faecium</name>
    <name type="common">Streptococcus faecium</name>
    <dbReference type="NCBI Taxonomy" id="1352"/>
    <lineage>
        <taxon>Bacteria</taxon>
        <taxon>Bacillati</taxon>
        <taxon>Bacillota</taxon>
        <taxon>Bacilli</taxon>
        <taxon>Lactobacillales</taxon>
        <taxon>Enterococcaceae</taxon>
        <taxon>Enterococcus</taxon>
    </lineage>
</organism>
<dbReference type="Pfam" id="PF12323">
    <property type="entry name" value="HTH_OrfB_IS605"/>
    <property type="match status" value="1"/>
</dbReference>
<reference evidence="2 3" key="1">
    <citation type="submission" date="2016-01" db="EMBL/GenBank/DDBJ databases">
        <title>Molecular Mechanisms for transfer of large genomic segments between Enterococcus faecium strains.</title>
        <authorList>
            <person name="Garcia-Solache M.A."/>
            <person name="Lebreton F."/>
            <person name="Mclaughlin R.E."/>
            <person name="Whiteaker J.D."/>
            <person name="Gilmore M.S."/>
            <person name="Rice L.B."/>
        </authorList>
    </citation>
    <scope>NUCLEOTIDE SEQUENCE [LARGE SCALE GENOMIC DNA]</scope>
    <source>
        <strain evidence="2 3">D344RRF x C68</strain>
    </source>
</reference>
<accession>A0A132P450</accession>
<evidence type="ECO:0000313" key="2">
    <source>
        <dbReference type="EMBL" id="KWX17086.1"/>
    </source>
</evidence>
<name>A0A132P450_ENTFC</name>
<evidence type="ECO:0000259" key="1">
    <source>
        <dbReference type="Pfam" id="PF12323"/>
    </source>
</evidence>
<evidence type="ECO:0000313" key="3">
    <source>
        <dbReference type="Proteomes" id="UP000070452"/>
    </source>
</evidence>
<dbReference type="EMBL" id="LRHK01000001">
    <property type="protein sequence ID" value="KWX17086.1"/>
    <property type="molecule type" value="Genomic_DNA"/>
</dbReference>
<dbReference type="InterPro" id="IPR021027">
    <property type="entry name" value="Transposase_put_HTH"/>
</dbReference>